<proteinExistence type="predicted"/>
<gene>
    <name evidence="1" type="ORF">TMSB3V08_LOCUS6502</name>
</gene>
<dbReference type="AlphaFoldDB" id="A0A7R9E929"/>
<protein>
    <submittedName>
        <fullName evidence="1">Uncharacterized protein</fullName>
    </submittedName>
</protein>
<reference evidence="1" key="1">
    <citation type="submission" date="2020-11" db="EMBL/GenBank/DDBJ databases">
        <authorList>
            <person name="Tran Van P."/>
        </authorList>
    </citation>
    <scope>NUCLEOTIDE SEQUENCE</scope>
</reference>
<sequence length="364" mass="40529">MQCESAQDCHGGPLHVNQKIYKEKKRAAKQPTISTFFQPVAIMVTELFAQFGAVDAKLFNKQRALVAVGNYRIKVSDSGSSSSPVSTESLAHKDILPSGNSAGCLKSFSVSSEIVKPQEETVVESEISVVPRRNPKTLVIKEDITKADVIWAMQALNKVIQSGQMDIVIRFWDKENHKAVSCYLNSVFFDKSTAEELKHFLDGISPLPHSKLIQVSLDGPNELNHANTINDALAKNAKNTCIFATSKNLSFKKYFILVISLVMKAREALHKFKDHRDLEVKLYSTLYHSPVARTLLWGGLTLSAVGCVAALVINTQPKSINEIIYTVAEALRKEYNNHNFQGYLNSLKSEHQLLVLFSAVPQRR</sequence>
<dbReference type="EMBL" id="OB794187">
    <property type="protein sequence ID" value="CAD7429726.1"/>
    <property type="molecule type" value="Genomic_DNA"/>
</dbReference>
<evidence type="ECO:0000313" key="1">
    <source>
        <dbReference type="EMBL" id="CAD7429726.1"/>
    </source>
</evidence>
<organism evidence="1">
    <name type="scientific">Timema monikensis</name>
    <dbReference type="NCBI Taxonomy" id="170555"/>
    <lineage>
        <taxon>Eukaryota</taxon>
        <taxon>Metazoa</taxon>
        <taxon>Ecdysozoa</taxon>
        <taxon>Arthropoda</taxon>
        <taxon>Hexapoda</taxon>
        <taxon>Insecta</taxon>
        <taxon>Pterygota</taxon>
        <taxon>Neoptera</taxon>
        <taxon>Polyneoptera</taxon>
        <taxon>Phasmatodea</taxon>
        <taxon>Timematodea</taxon>
        <taxon>Timematoidea</taxon>
        <taxon>Timematidae</taxon>
        <taxon>Timema</taxon>
    </lineage>
</organism>
<accession>A0A7R9E929</accession>
<name>A0A7R9E929_9NEOP</name>